<dbReference type="SMART" id="SM00382">
    <property type="entry name" value="AAA"/>
    <property type="match status" value="1"/>
</dbReference>
<keyword evidence="3" id="KW-0536">Nodulation</keyword>
<dbReference type="EMBL" id="CP040749">
    <property type="protein sequence ID" value="QCX40713.1"/>
    <property type="molecule type" value="Genomic_DNA"/>
</dbReference>
<evidence type="ECO:0000256" key="4">
    <source>
        <dbReference type="ARBA" id="ARBA00022741"/>
    </source>
</evidence>
<evidence type="ECO:0000256" key="5">
    <source>
        <dbReference type="ARBA" id="ARBA00022840"/>
    </source>
</evidence>
<evidence type="ECO:0000256" key="1">
    <source>
        <dbReference type="ARBA" id="ARBA00005417"/>
    </source>
</evidence>
<dbReference type="Proteomes" id="UP000306229">
    <property type="component" value="Chromosome"/>
</dbReference>
<evidence type="ECO:0000256" key="2">
    <source>
        <dbReference type="ARBA" id="ARBA00022448"/>
    </source>
</evidence>
<sequence length="254" mass="28273">MINVENITKQYALSKKQRKELQINSTSVAAVNNVSFICKPGRVFSLLGPNGAGKTSLLRMVSTILKPSSGDIKVDGVSVIDNPQEVRRKIGFLTGSTNLYDRLTPGEIVKYFADLHGMERSLFNERKENLFEQLNINEFSKKRIGQLSTGMKQKVSIARSMIHDPSVVIFDEPTSGLDVITANSIIELIRQCKKDGKTVIFSSHIMSEVDLLCDDLAIIAKGNLIYNDTMDAYRKQSEGKSLIEAFINIVNQNN</sequence>
<keyword evidence="5 7" id="KW-0067">ATP-binding</keyword>
<dbReference type="InterPro" id="IPR027417">
    <property type="entry name" value="P-loop_NTPase"/>
</dbReference>
<dbReference type="PANTHER" id="PTHR42711">
    <property type="entry name" value="ABC TRANSPORTER ATP-BINDING PROTEIN"/>
    <property type="match status" value="1"/>
</dbReference>
<name>A0A5B7TZ49_9FLAO</name>
<dbReference type="Gene3D" id="3.40.50.300">
    <property type="entry name" value="P-loop containing nucleotide triphosphate hydrolases"/>
    <property type="match status" value="1"/>
</dbReference>
<gene>
    <name evidence="7" type="ORF">FF125_20545</name>
</gene>
<dbReference type="PROSITE" id="PS50893">
    <property type="entry name" value="ABC_TRANSPORTER_2"/>
    <property type="match status" value="1"/>
</dbReference>
<evidence type="ECO:0000313" key="7">
    <source>
        <dbReference type="EMBL" id="QCX40713.1"/>
    </source>
</evidence>
<accession>A0A5B7TZ49</accession>
<dbReference type="GO" id="GO:0005524">
    <property type="term" value="F:ATP binding"/>
    <property type="evidence" value="ECO:0007669"/>
    <property type="project" value="UniProtKB-KW"/>
</dbReference>
<dbReference type="OrthoDB" id="9801987at2"/>
<comment type="similarity">
    <text evidence="1">Belongs to the ABC transporter superfamily.</text>
</comment>
<organism evidence="7 8">
    <name type="scientific">Aureibaculum algae</name>
    <dbReference type="NCBI Taxonomy" id="2584122"/>
    <lineage>
        <taxon>Bacteria</taxon>
        <taxon>Pseudomonadati</taxon>
        <taxon>Bacteroidota</taxon>
        <taxon>Flavobacteriia</taxon>
        <taxon>Flavobacteriales</taxon>
        <taxon>Flavobacteriaceae</taxon>
        <taxon>Aureibaculum</taxon>
    </lineage>
</organism>
<dbReference type="SUPFAM" id="SSF52540">
    <property type="entry name" value="P-loop containing nucleoside triphosphate hydrolases"/>
    <property type="match status" value="1"/>
</dbReference>
<dbReference type="InterPro" id="IPR050763">
    <property type="entry name" value="ABC_transporter_ATP-binding"/>
</dbReference>
<protein>
    <submittedName>
        <fullName evidence="7">ATP-binding cassette domain-containing protein</fullName>
    </submittedName>
</protein>
<evidence type="ECO:0000259" key="6">
    <source>
        <dbReference type="PROSITE" id="PS50893"/>
    </source>
</evidence>
<reference evidence="7 8" key="1">
    <citation type="submission" date="2019-05" db="EMBL/GenBank/DDBJ databases">
        <title>Algicella ahnfeltiae gen. nov., sp. nov., a novel marine bacterium of the family Flavobacteriaceae isolated from a red alga.</title>
        <authorList>
            <person name="Nedashkovskaya O.I."/>
            <person name="Kukhlevskiy A.D."/>
            <person name="Kim S.-G."/>
            <person name="Zhukova N.V."/>
            <person name="Mikhailov V.V."/>
        </authorList>
    </citation>
    <scope>NUCLEOTIDE SEQUENCE [LARGE SCALE GENOMIC DNA]</scope>
    <source>
        <strain evidence="7 8">10Alg115</strain>
    </source>
</reference>
<dbReference type="GO" id="GO:0016887">
    <property type="term" value="F:ATP hydrolysis activity"/>
    <property type="evidence" value="ECO:0007669"/>
    <property type="project" value="InterPro"/>
</dbReference>
<keyword evidence="8" id="KW-1185">Reference proteome</keyword>
<dbReference type="RefSeq" id="WP_138951936.1">
    <property type="nucleotide sequence ID" value="NZ_CP040749.1"/>
</dbReference>
<dbReference type="PANTHER" id="PTHR42711:SF5">
    <property type="entry name" value="ABC TRANSPORTER ATP-BINDING PROTEIN NATA"/>
    <property type="match status" value="1"/>
</dbReference>
<keyword evidence="4" id="KW-0547">Nucleotide-binding</keyword>
<dbReference type="KEGG" id="fbe:FF125_20545"/>
<dbReference type="AlphaFoldDB" id="A0A5B7TZ49"/>
<dbReference type="Pfam" id="PF00005">
    <property type="entry name" value="ABC_tran"/>
    <property type="match status" value="1"/>
</dbReference>
<keyword evidence="2" id="KW-0813">Transport</keyword>
<evidence type="ECO:0000256" key="3">
    <source>
        <dbReference type="ARBA" id="ARBA00022458"/>
    </source>
</evidence>
<feature type="domain" description="ABC transporter" evidence="6">
    <location>
        <begin position="2"/>
        <end position="246"/>
    </location>
</feature>
<evidence type="ECO:0000313" key="8">
    <source>
        <dbReference type="Proteomes" id="UP000306229"/>
    </source>
</evidence>
<proteinExistence type="inferred from homology"/>
<dbReference type="InterPro" id="IPR003439">
    <property type="entry name" value="ABC_transporter-like_ATP-bd"/>
</dbReference>
<dbReference type="InterPro" id="IPR003593">
    <property type="entry name" value="AAA+_ATPase"/>
</dbReference>